<evidence type="ECO:0000313" key="10">
    <source>
        <dbReference type="Proteomes" id="UP001166286"/>
    </source>
</evidence>
<evidence type="ECO:0000256" key="2">
    <source>
        <dbReference type="ARBA" id="ARBA00023015"/>
    </source>
</evidence>
<keyword evidence="5" id="KW-0539">Nucleus</keyword>
<evidence type="ECO:0000256" key="6">
    <source>
        <dbReference type="SAM" id="Coils"/>
    </source>
</evidence>
<feature type="region of interest" description="Disordered" evidence="7">
    <location>
        <begin position="311"/>
        <end position="352"/>
    </location>
</feature>
<feature type="region of interest" description="Disordered" evidence="7">
    <location>
        <begin position="1"/>
        <end position="34"/>
    </location>
</feature>
<dbReference type="SUPFAM" id="SSF57959">
    <property type="entry name" value="Leucine zipper domain"/>
    <property type="match status" value="1"/>
</dbReference>
<dbReference type="InterPro" id="IPR046347">
    <property type="entry name" value="bZIP_sf"/>
</dbReference>
<keyword evidence="2" id="KW-0805">Transcription regulation</keyword>
<evidence type="ECO:0000313" key="9">
    <source>
        <dbReference type="EMBL" id="KAK0508022.1"/>
    </source>
</evidence>
<dbReference type="CDD" id="cd14687">
    <property type="entry name" value="bZIP_ATF2"/>
    <property type="match status" value="1"/>
</dbReference>
<dbReference type="GO" id="GO:0003700">
    <property type="term" value="F:DNA-binding transcription factor activity"/>
    <property type="evidence" value="ECO:0007669"/>
    <property type="project" value="InterPro"/>
</dbReference>
<evidence type="ECO:0000256" key="5">
    <source>
        <dbReference type="ARBA" id="ARBA00023242"/>
    </source>
</evidence>
<feature type="domain" description="BZIP" evidence="8">
    <location>
        <begin position="217"/>
        <end position="280"/>
    </location>
</feature>
<dbReference type="GO" id="GO:0005634">
    <property type="term" value="C:nucleus"/>
    <property type="evidence" value="ECO:0007669"/>
    <property type="project" value="UniProtKB-SubCell"/>
</dbReference>
<feature type="compositionally biased region" description="Polar residues" evidence="7">
    <location>
        <begin position="186"/>
        <end position="195"/>
    </location>
</feature>
<organism evidence="9 10">
    <name type="scientific">Cladonia borealis</name>
    <dbReference type="NCBI Taxonomy" id="184061"/>
    <lineage>
        <taxon>Eukaryota</taxon>
        <taxon>Fungi</taxon>
        <taxon>Dikarya</taxon>
        <taxon>Ascomycota</taxon>
        <taxon>Pezizomycotina</taxon>
        <taxon>Lecanoromycetes</taxon>
        <taxon>OSLEUM clade</taxon>
        <taxon>Lecanoromycetidae</taxon>
        <taxon>Lecanorales</taxon>
        <taxon>Lecanorineae</taxon>
        <taxon>Cladoniaceae</taxon>
        <taxon>Cladonia</taxon>
    </lineage>
</organism>
<sequence>MTTVTTQEYMSPSSYGSANMFAQPTNRSSTKGGEFLKMFSSAGTTSSTVEPQQTEKHASRANLSTLNTDENTFFDFDSPSPFQQTFSTPGASGMSWGNDVNFHPLSPPNSAVFSPKDWPYSNAYQQPNPASILTNIDTANTRAQYGQVTPPDDDNDNESIFDYHLKAQYQQDAQDDTGGKKRKRNTYTTNESQSPKRARKYASRGASNVAEPIKTEDVKRSKFLERNRVAASKCRQKKKEWTQNLENKARELQKNNSSLRLMVDSLRQEVIFLKGEMLKHNSCSCDQIQKFLKQGSDNFSDRGMNDIVFKREDSSDRSMPRSRLGSVSSTHDFAEIDKPSPEAEPSNTSIVNDENALEALLSSSINHDTSEESIAAQVAQ</sequence>
<feature type="compositionally biased region" description="Polar residues" evidence="7">
    <location>
        <begin position="1"/>
        <end position="31"/>
    </location>
</feature>
<dbReference type="Pfam" id="PF00170">
    <property type="entry name" value="bZIP_1"/>
    <property type="match status" value="1"/>
</dbReference>
<dbReference type="AlphaFoldDB" id="A0AA39QRT4"/>
<dbReference type="PRINTS" id="PR00043">
    <property type="entry name" value="LEUZIPPRJUN"/>
</dbReference>
<comment type="caution">
    <text evidence="9">The sequence shown here is derived from an EMBL/GenBank/DDBJ whole genome shotgun (WGS) entry which is preliminary data.</text>
</comment>
<evidence type="ECO:0000256" key="3">
    <source>
        <dbReference type="ARBA" id="ARBA00023125"/>
    </source>
</evidence>
<name>A0AA39QRT4_9LECA</name>
<dbReference type="InterPro" id="IPR051027">
    <property type="entry name" value="bZIP_transcription_factors"/>
</dbReference>
<dbReference type="PROSITE" id="PS50217">
    <property type="entry name" value="BZIP"/>
    <property type="match status" value="1"/>
</dbReference>
<keyword evidence="6" id="KW-0175">Coiled coil</keyword>
<dbReference type="FunFam" id="1.20.5.170:FF:000053">
    <property type="entry name" value="BZIP transcription factor AtfA"/>
    <property type="match status" value="1"/>
</dbReference>
<dbReference type="InterPro" id="IPR004827">
    <property type="entry name" value="bZIP"/>
</dbReference>
<evidence type="ECO:0000256" key="4">
    <source>
        <dbReference type="ARBA" id="ARBA00023163"/>
    </source>
</evidence>
<feature type="coiled-coil region" evidence="6">
    <location>
        <begin position="231"/>
        <end position="269"/>
    </location>
</feature>
<gene>
    <name evidence="9" type="ORF">JMJ35_009911</name>
</gene>
<evidence type="ECO:0000259" key="8">
    <source>
        <dbReference type="PROSITE" id="PS50217"/>
    </source>
</evidence>
<accession>A0AA39QRT4</accession>
<keyword evidence="4" id="KW-0804">Transcription</keyword>
<proteinExistence type="predicted"/>
<dbReference type="PROSITE" id="PS00036">
    <property type="entry name" value="BZIP_BASIC"/>
    <property type="match status" value="1"/>
</dbReference>
<feature type="compositionally biased region" description="Basic and acidic residues" evidence="7">
    <location>
        <begin position="332"/>
        <end position="341"/>
    </location>
</feature>
<dbReference type="Gene3D" id="1.20.5.170">
    <property type="match status" value="1"/>
</dbReference>
<dbReference type="EMBL" id="JAFEKC020000022">
    <property type="protein sequence ID" value="KAK0508022.1"/>
    <property type="molecule type" value="Genomic_DNA"/>
</dbReference>
<comment type="subcellular location">
    <subcellularLocation>
        <location evidence="1">Nucleus</location>
    </subcellularLocation>
</comment>
<evidence type="ECO:0000256" key="7">
    <source>
        <dbReference type="SAM" id="MobiDB-lite"/>
    </source>
</evidence>
<protein>
    <recommendedName>
        <fullName evidence="8">BZIP domain-containing protein</fullName>
    </recommendedName>
</protein>
<keyword evidence="10" id="KW-1185">Reference proteome</keyword>
<keyword evidence="3" id="KW-0238">DNA-binding</keyword>
<dbReference type="InterPro" id="IPR002112">
    <property type="entry name" value="Leuzip_Jun"/>
</dbReference>
<feature type="region of interest" description="Disordered" evidence="7">
    <location>
        <begin position="169"/>
        <end position="208"/>
    </location>
</feature>
<evidence type="ECO:0000256" key="1">
    <source>
        <dbReference type="ARBA" id="ARBA00004123"/>
    </source>
</evidence>
<dbReference type="PANTHER" id="PTHR19304">
    <property type="entry name" value="CYCLIC-AMP RESPONSE ELEMENT BINDING PROTEIN"/>
    <property type="match status" value="1"/>
</dbReference>
<reference evidence="9" key="1">
    <citation type="submission" date="2023-03" db="EMBL/GenBank/DDBJ databases">
        <title>Complete genome of Cladonia borealis.</title>
        <authorList>
            <person name="Park H."/>
        </authorList>
    </citation>
    <scope>NUCLEOTIDE SEQUENCE</scope>
    <source>
        <strain evidence="9">ANT050790</strain>
    </source>
</reference>
<dbReference type="SMART" id="SM00338">
    <property type="entry name" value="BRLZ"/>
    <property type="match status" value="1"/>
</dbReference>
<dbReference type="GO" id="GO:0003677">
    <property type="term" value="F:DNA binding"/>
    <property type="evidence" value="ECO:0007669"/>
    <property type="project" value="UniProtKB-KW"/>
</dbReference>
<dbReference type="Proteomes" id="UP001166286">
    <property type="component" value="Unassembled WGS sequence"/>
</dbReference>